<evidence type="ECO:0000256" key="1">
    <source>
        <dbReference type="ARBA" id="ARBA00022630"/>
    </source>
</evidence>
<dbReference type="AlphaFoldDB" id="A0A073IPT2"/>
<accession>A0A073IPT2</accession>
<dbReference type="InterPro" id="IPR004136">
    <property type="entry name" value="NMO"/>
</dbReference>
<dbReference type="Gene3D" id="3.20.20.70">
    <property type="entry name" value="Aldolase class I"/>
    <property type="match status" value="1"/>
</dbReference>
<evidence type="ECO:0000313" key="4">
    <source>
        <dbReference type="EMBL" id="KEJ91774.1"/>
    </source>
</evidence>
<keyword evidence="3" id="KW-0560">Oxidoreductase</keyword>
<keyword evidence="2" id="KW-0288">FMN</keyword>
<evidence type="ECO:0000313" key="5">
    <source>
        <dbReference type="Proteomes" id="UP000027665"/>
    </source>
</evidence>
<dbReference type="OrthoDB" id="9778912at2"/>
<sequence>MFENNAVTKLLKTKYPIIQGGMAWVADADLAAAVSNGGGLGVIAAANMPPELLERQIEKIKTLTDKPFGVNIMLMSSTAREAAEIAAKHRVPVVTTGAGQPGKVIEKLKPLGTTIIPVVASVALARRVEAQGADAVVAEGMEAGGHIGEITTMNLVPQVADAVKIPVIAAGGIADGRGMAAAFALGASGVQIGTRFVCASECNAHENYKKKIIAANDRATAVTGQSLGHPVRALKNKFIKQFEELEKNGASPEEIEAFGAGKLRLAVVDGDSEMGSFMAGQSAGLVKAVEPAAEIIGGIVSQMEKIITEARRYTE</sequence>
<dbReference type="eggNOG" id="COG2070">
    <property type="taxonomic scope" value="Bacteria"/>
</dbReference>
<keyword evidence="5" id="KW-1185">Reference proteome</keyword>
<evidence type="ECO:0000256" key="2">
    <source>
        <dbReference type="ARBA" id="ARBA00022643"/>
    </source>
</evidence>
<organism evidence="4 5">
    <name type="scientific">Synergistes jonesii</name>
    <dbReference type="NCBI Taxonomy" id="2754"/>
    <lineage>
        <taxon>Bacteria</taxon>
        <taxon>Thermotogati</taxon>
        <taxon>Synergistota</taxon>
        <taxon>Synergistia</taxon>
        <taxon>Synergistales</taxon>
        <taxon>Synergistaceae</taxon>
        <taxon>Synergistes</taxon>
    </lineage>
</organism>
<dbReference type="PATRIC" id="fig|2754.20.peg.2246"/>
<proteinExistence type="predicted"/>
<name>A0A073IPT2_9BACT</name>
<protein>
    <submittedName>
        <fullName evidence="4">2-nitropropane dioxygenase</fullName>
    </submittedName>
</protein>
<dbReference type="GeneID" id="90984051"/>
<dbReference type="EMBL" id="JMKI01000037">
    <property type="protein sequence ID" value="KEJ91774.1"/>
    <property type="molecule type" value="Genomic_DNA"/>
</dbReference>
<dbReference type="PANTHER" id="PTHR32332:SF20">
    <property type="entry name" value="2-NITROPROPANE DIOXYGENASE-LIKE PROTEIN"/>
    <property type="match status" value="1"/>
</dbReference>
<gene>
    <name evidence="4" type="ORF">EH55_07315</name>
</gene>
<reference evidence="4 5" key="1">
    <citation type="submission" date="2014-04" db="EMBL/GenBank/DDBJ databases">
        <title>Draft Genome Sequence of Synergistes jonesii.</title>
        <authorList>
            <person name="Coil D.A."/>
            <person name="Eisen J.A."/>
            <person name="Holland-Moritz H.E."/>
        </authorList>
    </citation>
    <scope>NUCLEOTIDE SEQUENCE [LARGE SCALE GENOMIC DNA]</scope>
    <source>
        <strain evidence="4 5">78-1</strain>
    </source>
</reference>
<comment type="caution">
    <text evidence="4">The sequence shown here is derived from an EMBL/GenBank/DDBJ whole genome shotgun (WGS) entry which is preliminary data.</text>
</comment>
<keyword evidence="4" id="KW-0223">Dioxygenase</keyword>
<evidence type="ECO:0000256" key="3">
    <source>
        <dbReference type="ARBA" id="ARBA00023002"/>
    </source>
</evidence>
<dbReference type="NCBIfam" id="TIGR03151">
    <property type="entry name" value="enACPred_II"/>
    <property type="match status" value="1"/>
</dbReference>
<dbReference type="Proteomes" id="UP000027665">
    <property type="component" value="Unassembled WGS sequence"/>
</dbReference>
<dbReference type="GO" id="GO:0018580">
    <property type="term" value="F:nitronate monooxygenase activity"/>
    <property type="evidence" value="ECO:0007669"/>
    <property type="project" value="InterPro"/>
</dbReference>
<dbReference type="GO" id="GO:0051213">
    <property type="term" value="F:dioxygenase activity"/>
    <property type="evidence" value="ECO:0007669"/>
    <property type="project" value="UniProtKB-KW"/>
</dbReference>
<dbReference type="SUPFAM" id="SSF51412">
    <property type="entry name" value="Inosine monophosphate dehydrogenase (IMPDH)"/>
    <property type="match status" value="1"/>
</dbReference>
<dbReference type="CDD" id="cd04730">
    <property type="entry name" value="NPD_like"/>
    <property type="match status" value="1"/>
</dbReference>
<dbReference type="Pfam" id="PF03060">
    <property type="entry name" value="NMO"/>
    <property type="match status" value="1"/>
</dbReference>
<dbReference type="STRING" id="2754.EH55_07315"/>
<dbReference type="InterPro" id="IPR017569">
    <property type="entry name" value="Enoyl_ACP_red-II_put"/>
</dbReference>
<dbReference type="PANTHER" id="PTHR32332">
    <property type="entry name" value="2-NITROPROPANE DIOXYGENASE"/>
    <property type="match status" value="1"/>
</dbReference>
<keyword evidence="1" id="KW-0285">Flavoprotein</keyword>
<dbReference type="RefSeq" id="WP_037977110.1">
    <property type="nucleotide sequence ID" value="NZ_JMKI01000037.1"/>
</dbReference>
<dbReference type="InterPro" id="IPR013785">
    <property type="entry name" value="Aldolase_TIM"/>
</dbReference>